<dbReference type="AlphaFoldDB" id="A0A183IWI5"/>
<proteinExistence type="predicted"/>
<evidence type="ECO:0000313" key="2">
    <source>
        <dbReference type="EMBL" id="VDP14960.1"/>
    </source>
</evidence>
<dbReference type="EMBL" id="UZAM01011134">
    <property type="protein sequence ID" value="VDP14960.1"/>
    <property type="molecule type" value="Genomic_DNA"/>
</dbReference>
<feature type="compositionally biased region" description="Low complexity" evidence="1">
    <location>
        <begin position="72"/>
        <end position="81"/>
    </location>
</feature>
<feature type="region of interest" description="Disordered" evidence="1">
    <location>
        <begin position="1"/>
        <end position="95"/>
    </location>
</feature>
<feature type="compositionally biased region" description="Basic and acidic residues" evidence="1">
    <location>
        <begin position="11"/>
        <end position="25"/>
    </location>
</feature>
<dbReference type="WBParaSite" id="SBAD_0000827801-mRNA-1">
    <property type="protein sequence ID" value="SBAD_0000827801-mRNA-1"/>
    <property type="gene ID" value="SBAD_0000827801"/>
</dbReference>
<evidence type="ECO:0000313" key="3">
    <source>
        <dbReference type="Proteomes" id="UP000270296"/>
    </source>
</evidence>
<keyword evidence="3" id="KW-1185">Reference proteome</keyword>
<evidence type="ECO:0000313" key="4">
    <source>
        <dbReference type="WBParaSite" id="SBAD_0000827801-mRNA-1"/>
    </source>
</evidence>
<reference evidence="4" key="1">
    <citation type="submission" date="2016-06" db="UniProtKB">
        <authorList>
            <consortium name="WormBaseParasite"/>
        </authorList>
    </citation>
    <scope>IDENTIFICATION</scope>
</reference>
<gene>
    <name evidence="2" type="ORF">SBAD_LOCUS7982</name>
</gene>
<dbReference type="Proteomes" id="UP000270296">
    <property type="component" value="Unassembled WGS sequence"/>
</dbReference>
<reference evidence="2 3" key="2">
    <citation type="submission" date="2018-11" db="EMBL/GenBank/DDBJ databases">
        <authorList>
            <consortium name="Pathogen Informatics"/>
        </authorList>
    </citation>
    <scope>NUCLEOTIDE SEQUENCE [LARGE SCALE GENOMIC DNA]</scope>
</reference>
<organism evidence="4">
    <name type="scientific">Soboliphyme baturini</name>
    <dbReference type="NCBI Taxonomy" id="241478"/>
    <lineage>
        <taxon>Eukaryota</taxon>
        <taxon>Metazoa</taxon>
        <taxon>Ecdysozoa</taxon>
        <taxon>Nematoda</taxon>
        <taxon>Enoplea</taxon>
        <taxon>Dorylaimia</taxon>
        <taxon>Dioctophymatida</taxon>
        <taxon>Dioctophymatoidea</taxon>
        <taxon>Soboliphymatidae</taxon>
        <taxon>Soboliphyme</taxon>
    </lineage>
</organism>
<feature type="compositionally biased region" description="Polar residues" evidence="1">
    <location>
        <begin position="82"/>
        <end position="95"/>
    </location>
</feature>
<evidence type="ECO:0000256" key="1">
    <source>
        <dbReference type="SAM" id="MobiDB-lite"/>
    </source>
</evidence>
<accession>A0A183IWI5</accession>
<protein>
    <submittedName>
        <fullName evidence="2 4">Uncharacterized protein</fullName>
    </submittedName>
</protein>
<name>A0A183IWI5_9BILA</name>
<sequence>MFLAASKHLRRKEEGPDVREAELTHDVSTAAFAHQPKSGDSSKQSEANGTASTVNFNFRDAMEMDSTTLKNSESGSGSGTSKVTSADWTSGLFSK</sequence>
<feature type="compositionally biased region" description="Polar residues" evidence="1">
    <location>
        <begin position="38"/>
        <end position="56"/>
    </location>
</feature>